<keyword evidence="1" id="KW-0645">Protease</keyword>
<evidence type="ECO:0000313" key="10">
    <source>
        <dbReference type="EMBL" id="SJK99843.1"/>
    </source>
</evidence>
<keyword evidence="6" id="KW-0255">Endonuclease</keyword>
<reference evidence="11" key="1">
    <citation type="journal article" date="2017" name="Nat. Ecol. Evol.">
        <title>Genome expansion and lineage-specific genetic innovations in the forest pathogenic fungi Armillaria.</title>
        <authorList>
            <person name="Sipos G."/>
            <person name="Prasanna A.N."/>
            <person name="Walter M.C."/>
            <person name="O'Connor E."/>
            <person name="Balint B."/>
            <person name="Krizsan K."/>
            <person name="Kiss B."/>
            <person name="Hess J."/>
            <person name="Varga T."/>
            <person name="Slot J."/>
            <person name="Riley R."/>
            <person name="Boka B."/>
            <person name="Rigling D."/>
            <person name="Barry K."/>
            <person name="Lee J."/>
            <person name="Mihaltcheva S."/>
            <person name="LaButti K."/>
            <person name="Lipzen A."/>
            <person name="Waldron R."/>
            <person name="Moloney N.M."/>
            <person name="Sperisen C."/>
            <person name="Kredics L."/>
            <person name="Vagvoelgyi C."/>
            <person name="Patrignani A."/>
            <person name="Fitzpatrick D."/>
            <person name="Nagy I."/>
            <person name="Doyle S."/>
            <person name="Anderson J.B."/>
            <person name="Grigoriev I.V."/>
            <person name="Gueldener U."/>
            <person name="Muensterkoetter M."/>
            <person name="Nagy L.G."/>
        </authorList>
    </citation>
    <scope>NUCLEOTIDE SEQUENCE [LARGE SCALE GENOMIC DNA]</scope>
    <source>
        <strain evidence="11">C18/9</strain>
    </source>
</reference>
<dbReference type="InterPro" id="IPR051320">
    <property type="entry name" value="Viral_Replic_Matur_Polypro"/>
</dbReference>
<dbReference type="Proteomes" id="UP000219338">
    <property type="component" value="Unassembled WGS sequence"/>
</dbReference>
<dbReference type="CDD" id="cd01647">
    <property type="entry name" value="RT_LTR"/>
    <property type="match status" value="1"/>
</dbReference>
<dbReference type="PANTHER" id="PTHR33064">
    <property type="entry name" value="POL PROTEIN"/>
    <property type="match status" value="1"/>
</dbReference>
<evidence type="ECO:0000256" key="1">
    <source>
        <dbReference type="ARBA" id="ARBA00022670"/>
    </source>
</evidence>
<dbReference type="InterPro" id="IPR000477">
    <property type="entry name" value="RT_dom"/>
</dbReference>
<accession>A0A284QTU7</accession>
<evidence type="ECO:0000256" key="3">
    <source>
        <dbReference type="ARBA" id="ARBA00022695"/>
    </source>
</evidence>
<evidence type="ECO:0000256" key="4">
    <source>
        <dbReference type="ARBA" id="ARBA00022722"/>
    </source>
</evidence>
<dbReference type="OMA" id="WIFREYI"/>
<dbReference type="Gene3D" id="3.30.70.270">
    <property type="match status" value="2"/>
</dbReference>
<evidence type="ECO:0000259" key="9">
    <source>
        <dbReference type="PROSITE" id="PS50878"/>
    </source>
</evidence>
<dbReference type="Pfam" id="PF17917">
    <property type="entry name" value="RT_RNaseH"/>
    <property type="match status" value="1"/>
</dbReference>
<dbReference type="GO" id="GO:0004519">
    <property type="term" value="F:endonuclease activity"/>
    <property type="evidence" value="ECO:0007669"/>
    <property type="project" value="UniProtKB-KW"/>
</dbReference>
<dbReference type="AlphaFoldDB" id="A0A284QTU7"/>
<dbReference type="PROSITE" id="PS50878">
    <property type="entry name" value="RT_POL"/>
    <property type="match status" value="1"/>
</dbReference>
<dbReference type="InterPro" id="IPR043128">
    <property type="entry name" value="Rev_trsase/Diguanyl_cyclase"/>
</dbReference>
<protein>
    <recommendedName>
        <fullName evidence="9">Reverse transcriptase domain-containing protein</fullName>
    </recommendedName>
</protein>
<organism evidence="10 11">
    <name type="scientific">Armillaria ostoyae</name>
    <name type="common">Armillaria root rot fungus</name>
    <dbReference type="NCBI Taxonomy" id="47428"/>
    <lineage>
        <taxon>Eukaryota</taxon>
        <taxon>Fungi</taxon>
        <taxon>Dikarya</taxon>
        <taxon>Basidiomycota</taxon>
        <taxon>Agaricomycotina</taxon>
        <taxon>Agaricomycetes</taxon>
        <taxon>Agaricomycetidae</taxon>
        <taxon>Agaricales</taxon>
        <taxon>Marasmiineae</taxon>
        <taxon>Physalacriaceae</taxon>
        <taxon>Armillaria</taxon>
    </lineage>
</organism>
<keyword evidence="8" id="KW-0695">RNA-directed DNA polymerase</keyword>
<dbReference type="Pfam" id="PF00078">
    <property type="entry name" value="RVT_1"/>
    <property type="match status" value="1"/>
</dbReference>
<evidence type="ECO:0000256" key="2">
    <source>
        <dbReference type="ARBA" id="ARBA00022679"/>
    </source>
</evidence>
<proteinExistence type="predicted"/>
<evidence type="ECO:0000256" key="8">
    <source>
        <dbReference type="ARBA" id="ARBA00022918"/>
    </source>
</evidence>
<keyword evidence="7" id="KW-0378">Hydrolase</keyword>
<dbReference type="STRING" id="47428.A0A284QTU7"/>
<dbReference type="GO" id="GO:0006508">
    <property type="term" value="P:proteolysis"/>
    <property type="evidence" value="ECO:0007669"/>
    <property type="project" value="UniProtKB-KW"/>
</dbReference>
<dbReference type="InterPro" id="IPR041373">
    <property type="entry name" value="RT_RNaseH"/>
</dbReference>
<sequence length="353" mass="40155">MFYKQQDTKCKAYIETDHWKVTTAMNTVPMLLIKKPASVLLRTVVDLCAWNANTKKLASPLPDINSILRHVACAKYFLLMDSSNAYEQVRVEPAHVERTAILTPDGNMLSLVMQQGDCNAPTTFQAIMNLIFLLYIGRFMEIYLDDIIVYSNTLEEHMKHVKLIIDILKKEKCYLSENKVHFLAKELKVLGCIVDHHGICMDLDKVDAILKWPTPMNKDLLLSFLGLLGLLVDDIVKICIPMGQLSALTGSTMPFHWTYMEQRVFEEVKALASTCYSNHRVPIDYSKDVKPVWLVSDGCGTRITVYIIQGETWEKGVICAFYSVKLNPMQQNYPVHEIEMLAGVAITQFVILN</sequence>
<dbReference type="SUPFAM" id="SSF56672">
    <property type="entry name" value="DNA/RNA polymerases"/>
    <property type="match status" value="1"/>
</dbReference>
<evidence type="ECO:0000313" key="11">
    <source>
        <dbReference type="Proteomes" id="UP000219338"/>
    </source>
</evidence>
<evidence type="ECO:0000256" key="5">
    <source>
        <dbReference type="ARBA" id="ARBA00022750"/>
    </source>
</evidence>
<name>A0A284QTU7_ARMOS</name>
<keyword evidence="2" id="KW-0808">Transferase</keyword>
<gene>
    <name evidence="10" type="ORF">ARMOST_03154</name>
</gene>
<dbReference type="InterPro" id="IPR043502">
    <property type="entry name" value="DNA/RNA_pol_sf"/>
</dbReference>
<dbReference type="Gene3D" id="3.10.10.10">
    <property type="entry name" value="HIV Type 1 Reverse Transcriptase, subunit A, domain 1"/>
    <property type="match status" value="1"/>
</dbReference>
<dbReference type="GO" id="GO:0004190">
    <property type="term" value="F:aspartic-type endopeptidase activity"/>
    <property type="evidence" value="ECO:0007669"/>
    <property type="project" value="UniProtKB-KW"/>
</dbReference>
<feature type="domain" description="Reverse transcriptase" evidence="9">
    <location>
        <begin position="14"/>
        <end position="194"/>
    </location>
</feature>
<keyword evidence="11" id="KW-1185">Reference proteome</keyword>
<evidence type="ECO:0000256" key="6">
    <source>
        <dbReference type="ARBA" id="ARBA00022759"/>
    </source>
</evidence>
<keyword evidence="3" id="KW-0548">Nucleotidyltransferase</keyword>
<evidence type="ECO:0000256" key="7">
    <source>
        <dbReference type="ARBA" id="ARBA00022801"/>
    </source>
</evidence>
<keyword evidence="4" id="KW-0540">Nuclease</keyword>
<dbReference type="OrthoDB" id="1750432at2759"/>
<dbReference type="GO" id="GO:0003964">
    <property type="term" value="F:RNA-directed DNA polymerase activity"/>
    <property type="evidence" value="ECO:0007669"/>
    <property type="project" value="UniProtKB-KW"/>
</dbReference>
<keyword evidence="5" id="KW-0064">Aspartyl protease</keyword>
<dbReference type="PANTHER" id="PTHR33064:SF37">
    <property type="entry name" value="RIBONUCLEASE H"/>
    <property type="match status" value="1"/>
</dbReference>
<dbReference type="EMBL" id="FUEG01000002">
    <property type="protein sequence ID" value="SJK99843.1"/>
    <property type="molecule type" value="Genomic_DNA"/>
</dbReference>